<dbReference type="Proteomes" id="UP001168821">
    <property type="component" value="Unassembled WGS sequence"/>
</dbReference>
<accession>A0AA38IL81</accession>
<name>A0AA38IL81_9CUCU</name>
<sequence length="107" mass="12312">MYPSSFRRTYATATNLAEKGMDLLSLKRHGEWKSSSIAEGYNDGSIFSPKSSTAHLRQIKSNQIGTMIQFQSRKLHFHSHQLHQLSFTSLSSIYNQFRVWKSFQGII</sequence>
<keyword evidence="2" id="KW-1185">Reference proteome</keyword>
<comment type="caution">
    <text evidence="1">The sequence shown here is derived from an EMBL/GenBank/DDBJ whole genome shotgun (WGS) entry which is preliminary data.</text>
</comment>
<reference evidence="1" key="1">
    <citation type="journal article" date="2023" name="G3 (Bethesda)">
        <title>Whole genome assemblies of Zophobas morio and Tenebrio molitor.</title>
        <authorList>
            <person name="Kaur S."/>
            <person name="Stinson S.A."/>
            <person name="diCenzo G.C."/>
        </authorList>
    </citation>
    <scope>NUCLEOTIDE SEQUENCE</scope>
    <source>
        <strain evidence="1">QUZm001</strain>
    </source>
</reference>
<proteinExistence type="predicted"/>
<protein>
    <submittedName>
        <fullName evidence="1">Uncharacterized protein</fullName>
    </submittedName>
</protein>
<gene>
    <name evidence="1" type="ORF">Zmor_015224</name>
</gene>
<evidence type="ECO:0000313" key="2">
    <source>
        <dbReference type="Proteomes" id="UP001168821"/>
    </source>
</evidence>
<evidence type="ECO:0000313" key="1">
    <source>
        <dbReference type="EMBL" id="KAJ3656126.1"/>
    </source>
</evidence>
<dbReference type="AlphaFoldDB" id="A0AA38IL81"/>
<dbReference type="EMBL" id="JALNTZ010000004">
    <property type="protein sequence ID" value="KAJ3656126.1"/>
    <property type="molecule type" value="Genomic_DNA"/>
</dbReference>
<organism evidence="1 2">
    <name type="scientific">Zophobas morio</name>
    <dbReference type="NCBI Taxonomy" id="2755281"/>
    <lineage>
        <taxon>Eukaryota</taxon>
        <taxon>Metazoa</taxon>
        <taxon>Ecdysozoa</taxon>
        <taxon>Arthropoda</taxon>
        <taxon>Hexapoda</taxon>
        <taxon>Insecta</taxon>
        <taxon>Pterygota</taxon>
        <taxon>Neoptera</taxon>
        <taxon>Endopterygota</taxon>
        <taxon>Coleoptera</taxon>
        <taxon>Polyphaga</taxon>
        <taxon>Cucujiformia</taxon>
        <taxon>Tenebrionidae</taxon>
        <taxon>Zophobas</taxon>
    </lineage>
</organism>